<protein>
    <submittedName>
        <fullName evidence="1">Uncharacterized protein</fullName>
    </submittedName>
</protein>
<keyword evidence="2" id="KW-1185">Reference proteome</keyword>
<proteinExistence type="predicted"/>
<evidence type="ECO:0000313" key="2">
    <source>
        <dbReference type="Proteomes" id="UP000249057"/>
    </source>
</evidence>
<sequence>MAAGCTLPGASLVESWSTLLPDSSGIVDLGISMPRRSLVRHSGDWKWKMLRCNLVVSAVRRNDRRDMYRTYWAG</sequence>
<reference evidence="1" key="1">
    <citation type="submission" date="2018-02" db="EMBL/GenBank/DDBJ databases">
        <title>The genomes of Aspergillus section Nigri reveals drivers in fungal speciation.</title>
        <authorList>
            <consortium name="DOE Joint Genome Institute"/>
            <person name="Vesth T.C."/>
            <person name="Nybo J."/>
            <person name="Theobald S."/>
            <person name="Brandl J."/>
            <person name="Frisvad J.C."/>
            <person name="Nielsen K.F."/>
            <person name="Lyhne E.K."/>
            <person name="Kogle M.E."/>
            <person name="Kuo A."/>
            <person name="Riley R."/>
            <person name="Clum A."/>
            <person name="Nolan M."/>
            <person name="Lipzen A."/>
            <person name="Salamov A."/>
            <person name="Henrissat B."/>
            <person name="Wiebenga A."/>
            <person name="De vries R.P."/>
            <person name="Grigoriev I.V."/>
            <person name="Mortensen U.H."/>
            <person name="Andersen M.R."/>
            <person name="Baker S.E."/>
        </authorList>
    </citation>
    <scope>NUCLEOTIDE SEQUENCE</scope>
    <source>
        <strain evidence="1">CBS 621.78</strain>
    </source>
</reference>
<dbReference type="Proteomes" id="UP000249057">
    <property type="component" value="Unassembled WGS sequence"/>
</dbReference>
<name>A0ACD1GLZ6_9EURO</name>
<evidence type="ECO:0000313" key="1">
    <source>
        <dbReference type="EMBL" id="RAH50101.1"/>
    </source>
</evidence>
<organism evidence="1 2">
    <name type="scientific">Aspergillus brunneoviolaceus CBS 621.78</name>
    <dbReference type="NCBI Taxonomy" id="1450534"/>
    <lineage>
        <taxon>Eukaryota</taxon>
        <taxon>Fungi</taxon>
        <taxon>Dikarya</taxon>
        <taxon>Ascomycota</taxon>
        <taxon>Pezizomycotina</taxon>
        <taxon>Eurotiomycetes</taxon>
        <taxon>Eurotiomycetidae</taxon>
        <taxon>Eurotiales</taxon>
        <taxon>Aspergillaceae</taxon>
        <taxon>Aspergillus</taxon>
        <taxon>Aspergillus subgen. Circumdati</taxon>
    </lineage>
</organism>
<accession>A0ACD1GLZ6</accession>
<gene>
    <name evidence="1" type="ORF">BO95DRAFT_221466</name>
</gene>
<dbReference type="EMBL" id="KZ825315">
    <property type="protein sequence ID" value="RAH50101.1"/>
    <property type="molecule type" value="Genomic_DNA"/>
</dbReference>